<accession>A0A2J6WQL8</accession>
<name>A0A2J6WQL8_9CHLR</name>
<evidence type="ECO:0000313" key="3">
    <source>
        <dbReference type="Proteomes" id="UP000243376"/>
    </source>
</evidence>
<dbReference type="InterPro" id="IPR011234">
    <property type="entry name" value="Fumarylacetoacetase-like_C"/>
</dbReference>
<dbReference type="EMBL" id="PNIQ01001138">
    <property type="protein sequence ID" value="PMP72682.1"/>
    <property type="molecule type" value="Genomic_DNA"/>
</dbReference>
<comment type="caution">
    <text evidence="2">The sequence shown here is derived from an EMBL/GenBank/DDBJ whole genome shotgun (WGS) entry which is preliminary data.</text>
</comment>
<dbReference type="InterPro" id="IPR036663">
    <property type="entry name" value="Fumarylacetoacetase_C_sf"/>
</dbReference>
<organism evidence="2 3">
    <name type="scientific">Chloroflexus aggregans</name>
    <dbReference type="NCBI Taxonomy" id="152260"/>
    <lineage>
        <taxon>Bacteria</taxon>
        <taxon>Bacillati</taxon>
        <taxon>Chloroflexota</taxon>
        <taxon>Chloroflexia</taxon>
        <taxon>Chloroflexales</taxon>
        <taxon>Chloroflexineae</taxon>
        <taxon>Chloroflexaceae</taxon>
        <taxon>Chloroflexus</taxon>
    </lineage>
</organism>
<dbReference type="GO" id="GO:0016853">
    <property type="term" value="F:isomerase activity"/>
    <property type="evidence" value="ECO:0007669"/>
    <property type="project" value="UniProtKB-KW"/>
</dbReference>
<evidence type="ECO:0000313" key="2">
    <source>
        <dbReference type="EMBL" id="PMP72682.1"/>
    </source>
</evidence>
<dbReference type="Gene3D" id="3.90.850.10">
    <property type="entry name" value="Fumarylacetoacetase-like, C-terminal domain"/>
    <property type="match status" value="1"/>
</dbReference>
<dbReference type="AlphaFoldDB" id="A0A2J6WQL8"/>
<gene>
    <name evidence="2" type="ORF">C0184_16970</name>
</gene>
<reference evidence="2 3" key="1">
    <citation type="submission" date="2018-01" db="EMBL/GenBank/DDBJ databases">
        <title>Metagenomic assembled genomes from two thermal pools in the Uzon Caldera, Kamchatka, Russia.</title>
        <authorList>
            <person name="Wilkins L."/>
            <person name="Ettinger C."/>
        </authorList>
    </citation>
    <scope>NUCLEOTIDE SEQUENCE [LARGE SCALE GENOMIC DNA]</scope>
    <source>
        <strain evidence="2">ZAV-02</strain>
    </source>
</reference>
<protein>
    <submittedName>
        <fullName evidence="2">5-carboxymethyl-2-hydroxymuconate isomerase</fullName>
    </submittedName>
</protein>
<dbReference type="Pfam" id="PF01557">
    <property type="entry name" value="FAA_hydrolase"/>
    <property type="match status" value="1"/>
</dbReference>
<sequence length="36" mass="3796">PAGVGMGMTPQRWLKAGDVMEAEIDGIGVLRNVVVE</sequence>
<feature type="domain" description="Fumarylacetoacetase-like C-terminal" evidence="1">
    <location>
        <begin position="1"/>
        <end position="35"/>
    </location>
</feature>
<evidence type="ECO:0000259" key="1">
    <source>
        <dbReference type="Pfam" id="PF01557"/>
    </source>
</evidence>
<keyword evidence="2" id="KW-0413">Isomerase</keyword>
<dbReference type="Proteomes" id="UP000243376">
    <property type="component" value="Unassembled WGS sequence"/>
</dbReference>
<dbReference type="SUPFAM" id="SSF56529">
    <property type="entry name" value="FAH"/>
    <property type="match status" value="1"/>
</dbReference>
<proteinExistence type="predicted"/>
<feature type="non-terminal residue" evidence="2">
    <location>
        <position position="1"/>
    </location>
</feature>